<protein>
    <recommendedName>
        <fullName evidence="1">IstB-like ATP-binding domain-containing protein</fullName>
    </recommendedName>
</protein>
<dbReference type="EMBL" id="BARS01053392">
    <property type="protein sequence ID" value="GAG51181.1"/>
    <property type="molecule type" value="Genomic_DNA"/>
</dbReference>
<name>X0ZSH3_9ZZZZ</name>
<dbReference type="Pfam" id="PF01695">
    <property type="entry name" value="IstB_IS21"/>
    <property type="match status" value="1"/>
</dbReference>
<evidence type="ECO:0000259" key="1">
    <source>
        <dbReference type="Pfam" id="PF01695"/>
    </source>
</evidence>
<gene>
    <name evidence="2" type="ORF">S01H1_79233</name>
</gene>
<feature type="domain" description="IstB-like ATP-binding" evidence="1">
    <location>
        <begin position="2"/>
        <end position="65"/>
    </location>
</feature>
<accession>X0ZSH3</accession>
<dbReference type="InterPro" id="IPR027417">
    <property type="entry name" value="P-loop_NTPase"/>
</dbReference>
<dbReference type="GO" id="GO:0005524">
    <property type="term" value="F:ATP binding"/>
    <property type="evidence" value="ECO:0007669"/>
    <property type="project" value="InterPro"/>
</dbReference>
<comment type="caution">
    <text evidence="2">The sequence shown here is derived from an EMBL/GenBank/DDBJ whole genome shotgun (WGS) entry which is preliminary data.</text>
</comment>
<evidence type="ECO:0000313" key="2">
    <source>
        <dbReference type="EMBL" id="GAG51181.1"/>
    </source>
</evidence>
<organism evidence="2">
    <name type="scientific">marine sediment metagenome</name>
    <dbReference type="NCBI Taxonomy" id="412755"/>
    <lineage>
        <taxon>unclassified sequences</taxon>
        <taxon>metagenomes</taxon>
        <taxon>ecological metagenomes</taxon>
    </lineage>
</organism>
<dbReference type="AlphaFoldDB" id="X0ZSH3"/>
<reference evidence="2" key="1">
    <citation type="journal article" date="2014" name="Front. Microbiol.">
        <title>High frequency of phylogenetically diverse reductive dehalogenase-homologous genes in deep subseafloor sedimentary metagenomes.</title>
        <authorList>
            <person name="Kawai M."/>
            <person name="Futagami T."/>
            <person name="Toyoda A."/>
            <person name="Takaki Y."/>
            <person name="Nishi S."/>
            <person name="Hori S."/>
            <person name="Arai W."/>
            <person name="Tsubouchi T."/>
            <person name="Morono Y."/>
            <person name="Uchiyama I."/>
            <person name="Ito T."/>
            <person name="Fujiyama A."/>
            <person name="Inagaki F."/>
            <person name="Takami H."/>
        </authorList>
    </citation>
    <scope>NUCLEOTIDE SEQUENCE</scope>
    <source>
        <strain evidence="2">Expedition CK06-06</strain>
    </source>
</reference>
<dbReference type="InterPro" id="IPR002611">
    <property type="entry name" value="IstB_ATP-bd"/>
</dbReference>
<dbReference type="Gene3D" id="3.40.50.300">
    <property type="entry name" value="P-loop containing nucleotide triphosphate hydrolases"/>
    <property type="match status" value="1"/>
</dbReference>
<feature type="non-terminal residue" evidence="2">
    <location>
        <position position="1"/>
    </location>
</feature>
<sequence length="72" mass="8473">HRRDLLEILEDRYDLRATLVTSQLPVENWHEYLDDPTVADAILDRLIHNAYKIKLKGESMRKKKLTRSGKKG</sequence>
<proteinExistence type="predicted"/>